<dbReference type="PRINTS" id="PR00035">
    <property type="entry name" value="HTHGNTR"/>
</dbReference>
<feature type="domain" description="HTH gntR-type" evidence="4">
    <location>
        <begin position="8"/>
        <end position="75"/>
    </location>
</feature>
<dbReference type="RefSeq" id="WP_045256769.1">
    <property type="nucleotide sequence ID" value="NZ_JYJB01000007.1"/>
</dbReference>
<evidence type="ECO:0000313" key="6">
    <source>
        <dbReference type="Proteomes" id="UP000033900"/>
    </source>
</evidence>
<dbReference type="InterPro" id="IPR000524">
    <property type="entry name" value="Tscrpt_reg_HTH_GntR"/>
</dbReference>
<dbReference type="EMBL" id="JYJB01000007">
    <property type="protein sequence ID" value="KJL48353.1"/>
    <property type="molecule type" value="Genomic_DNA"/>
</dbReference>
<gene>
    <name evidence="5" type="primary">ydfH_4</name>
    <name evidence="5" type="ORF">RS84_01112</name>
</gene>
<dbReference type="PROSITE" id="PS50949">
    <property type="entry name" value="HTH_GNTR"/>
    <property type="match status" value="1"/>
</dbReference>
<keyword evidence="2" id="KW-0238">DNA-binding</keyword>
<dbReference type="Proteomes" id="UP000033900">
    <property type="component" value="Unassembled WGS sequence"/>
</dbReference>
<dbReference type="PANTHER" id="PTHR43537">
    <property type="entry name" value="TRANSCRIPTIONAL REGULATOR, GNTR FAMILY"/>
    <property type="match status" value="1"/>
</dbReference>
<evidence type="ECO:0000256" key="1">
    <source>
        <dbReference type="ARBA" id="ARBA00023015"/>
    </source>
</evidence>
<accession>A0A0M2HV80</accession>
<organism evidence="5 6">
    <name type="scientific">Microbacterium hydrocarbonoxydans</name>
    <dbReference type="NCBI Taxonomy" id="273678"/>
    <lineage>
        <taxon>Bacteria</taxon>
        <taxon>Bacillati</taxon>
        <taxon>Actinomycetota</taxon>
        <taxon>Actinomycetes</taxon>
        <taxon>Micrococcales</taxon>
        <taxon>Microbacteriaceae</taxon>
        <taxon>Microbacterium</taxon>
    </lineage>
</organism>
<dbReference type="Pfam" id="PF07729">
    <property type="entry name" value="FCD"/>
    <property type="match status" value="1"/>
</dbReference>
<keyword evidence="3" id="KW-0804">Transcription</keyword>
<dbReference type="AlphaFoldDB" id="A0A0M2HV80"/>
<proteinExistence type="predicted"/>
<dbReference type="InterPro" id="IPR008920">
    <property type="entry name" value="TF_FadR/GntR_C"/>
</dbReference>
<dbReference type="SMART" id="SM00895">
    <property type="entry name" value="FCD"/>
    <property type="match status" value="1"/>
</dbReference>
<dbReference type="GO" id="GO:0003700">
    <property type="term" value="F:DNA-binding transcription factor activity"/>
    <property type="evidence" value="ECO:0007669"/>
    <property type="project" value="InterPro"/>
</dbReference>
<dbReference type="STRING" id="273678.RS84_01112"/>
<dbReference type="InterPro" id="IPR036390">
    <property type="entry name" value="WH_DNA-bd_sf"/>
</dbReference>
<dbReference type="GO" id="GO:0003677">
    <property type="term" value="F:DNA binding"/>
    <property type="evidence" value="ECO:0007669"/>
    <property type="project" value="UniProtKB-KW"/>
</dbReference>
<dbReference type="SMART" id="SM00345">
    <property type="entry name" value="HTH_GNTR"/>
    <property type="match status" value="1"/>
</dbReference>
<evidence type="ECO:0000259" key="4">
    <source>
        <dbReference type="PROSITE" id="PS50949"/>
    </source>
</evidence>
<dbReference type="Gene3D" id="1.10.10.10">
    <property type="entry name" value="Winged helix-like DNA-binding domain superfamily/Winged helix DNA-binding domain"/>
    <property type="match status" value="1"/>
</dbReference>
<dbReference type="CDD" id="cd07377">
    <property type="entry name" value="WHTH_GntR"/>
    <property type="match status" value="1"/>
</dbReference>
<keyword evidence="1" id="KW-0805">Transcription regulation</keyword>
<evidence type="ECO:0000313" key="5">
    <source>
        <dbReference type="EMBL" id="KJL48353.1"/>
    </source>
</evidence>
<sequence length="232" mass="25300">MSETSPRPSARAVAYGRIRDDIIGGRFAPGALLSENELAAALGISRQPVREALLLIAQEGLVEVRPQSGTYVTHIDPDRVREAQFIREAIELASLAACAAPAEEDERMLRDVIARQRTASDRDAFYPLDEEFHRALLGLAGHANAWAAVSAAKGHLDRARYVGMSATRGVQDYVDDHERVVDALAAGDMDAAADALREHLRFVFADLEAVREGHPELFEGAPAPRTGRPSRR</sequence>
<protein>
    <submittedName>
        <fullName evidence="5">Putative HTH-type transcriptional regulator YdfH</fullName>
    </submittedName>
</protein>
<dbReference type="PANTHER" id="PTHR43537:SF5">
    <property type="entry name" value="UXU OPERON TRANSCRIPTIONAL REGULATOR"/>
    <property type="match status" value="1"/>
</dbReference>
<dbReference type="OrthoDB" id="8680240at2"/>
<dbReference type="SUPFAM" id="SSF46785">
    <property type="entry name" value="Winged helix' DNA-binding domain"/>
    <property type="match status" value="1"/>
</dbReference>
<dbReference type="PATRIC" id="fig|273678.4.peg.1108"/>
<dbReference type="InterPro" id="IPR011711">
    <property type="entry name" value="GntR_C"/>
</dbReference>
<evidence type="ECO:0000256" key="2">
    <source>
        <dbReference type="ARBA" id="ARBA00023125"/>
    </source>
</evidence>
<keyword evidence="6" id="KW-1185">Reference proteome</keyword>
<dbReference type="SUPFAM" id="SSF48008">
    <property type="entry name" value="GntR ligand-binding domain-like"/>
    <property type="match status" value="1"/>
</dbReference>
<name>A0A0M2HV80_9MICO</name>
<dbReference type="Gene3D" id="1.20.120.530">
    <property type="entry name" value="GntR ligand-binding domain-like"/>
    <property type="match status" value="1"/>
</dbReference>
<evidence type="ECO:0000256" key="3">
    <source>
        <dbReference type="ARBA" id="ARBA00023163"/>
    </source>
</evidence>
<dbReference type="Pfam" id="PF00392">
    <property type="entry name" value="GntR"/>
    <property type="match status" value="1"/>
</dbReference>
<reference evidence="5 6" key="1">
    <citation type="submission" date="2015-02" db="EMBL/GenBank/DDBJ databases">
        <title>Draft genome sequences of ten Microbacterium spp. with emphasis on heavy metal contaminated environments.</title>
        <authorList>
            <person name="Corretto E."/>
        </authorList>
    </citation>
    <scope>NUCLEOTIDE SEQUENCE [LARGE SCALE GENOMIC DNA]</scope>
    <source>
        <strain evidence="5 6">SA35</strain>
    </source>
</reference>
<dbReference type="InterPro" id="IPR036388">
    <property type="entry name" value="WH-like_DNA-bd_sf"/>
</dbReference>
<comment type="caution">
    <text evidence="5">The sequence shown here is derived from an EMBL/GenBank/DDBJ whole genome shotgun (WGS) entry which is preliminary data.</text>
</comment>